<reference evidence="3 4" key="1">
    <citation type="submission" date="2024-01" db="EMBL/GenBank/DDBJ databases">
        <title>The complete chloroplast genome sequence of Lithospermum erythrorhizon: insights into the phylogenetic relationship among Boraginaceae species and the maternal lineages of purple gromwells.</title>
        <authorList>
            <person name="Okada T."/>
            <person name="Watanabe K."/>
        </authorList>
    </citation>
    <scope>NUCLEOTIDE SEQUENCE [LARGE SCALE GENOMIC DNA]</scope>
</reference>
<name>A0AAV3RFI2_LITER</name>
<evidence type="ECO:0000256" key="2">
    <source>
        <dbReference type="SAM" id="MobiDB-lite"/>
    </source>
</evidence>
<organism evidence="3 4">
    <name type="scientific">Lithospermum erythrorhizon</name>
    <name type="common">Purple gromwell</name>
    <name type="synonym">Lithospermum officinale var. erythrorhizon</name>
    <dbReference type="NCBI Taxonomy" id="34254"/>
    <lineage>
        <taxon>Eukaryota</taxon>
        <taxon>Viridiplantae</taxon>
        <taxon>Streptophyta</taxon>
        <taxon>Embryophyta</taxon>
        <taxon>Tracheophyta</taxon>
        <taxon>Spermatophyta</taxon>
        <taxon>Magnoliopsida</taxon>
        <taxon>eudicotyledons</taxon>
        <taxon>Gunneridae</taxon>
        <taxon>Pentapetalae</taxon>
        <taxon>asterids</taxon>
        <taxon>lamiids</taxon>
        <taxon>Boraginales</taxon>
        <taxon>Boraginaceae</taxon>
        <taxon>Boraginoideae</taxon>
        <taxon>Lithospermeae</taxon>
        <taxon>Lithospermum</taxon>
    </lineage>
</organism>
<protein>
    <submittedName>
        <fullName evidence="3">Uncharacterized protein</fullName>
    </submittedName>
</protein>
<accession>A0AAV3RFI2</accession>
<feature type="coiled-coil region" evidence="1">
    <location>
        <begin position="104"/>
        <end position="138"/>
    </location>
</feature>
<proteinExistence type="predicted"/>
<dbReference type="Proteomes" id="UP001454036">
    <property type="component" value="Unassembled WGS sequence"/>
</dbReference>
<evidence type="ECO:0000313" key="3">
    <source>
        <dbReference type="EMBL" id="GAA0173112.1"/>
    </source>
</evidence>
<evidence type="ECO:0000256" key="1">
    <source>
        <dbReference type="SAM" id="Coils"/>
    </source>
</evidence>
<keyword evidence="4" id="KW-1185">Reference proteome</keyword>
<sequence>MSPPYSLVSGLPITEGSTLWVKAEAFQASKPLILGRLKSGYDEAENPLEVQAIVARHLIRALNASYSLATRSQALENSFQDRVQEVSKRDEGLKKENASLHSENVGLKTENAGLKSEIEQLKARLLTLQREKEVQEQCIQMGERYDALNHRFTSLEGETEYVKEQQKRAQRISELSRKRADEALQKLKEVEDSVPLKVEEACRLREKEAIRQYHFSEDFRNEAGRDAAYCLCCFIRTYKDSNPLIVENYKDFIAGYDADWFTSCDLDAPLTPEEEEDEEAVPQEDEPAV</sequence>
<keyword evidence="1" id="KW-0175">Coiled coil</keyword>
<evidence type="ECO:0000313" key="4">
    <source>
        <dbReference type="Proteomes" id="UP001454036"/>
    </source>
</evidence>
<gene>
    <name evidence="3" type="ORF">LIER_26797</name>
</gene>
<dbReference type="EMBL" id="BAABME010008448">
    <property type="protein sequence ID" value="GAA0173112.1"/>
    <property type="molecule type" value="Genomic_DNA"/>
</dbReference>
<comment type="caution">
    <text evidence="3">The sequence shown here is derived from an EMBL/GenBank/DDBJ whole genome shotgun (WGS) entry which is preliminary data.</text>
</comment>
<feature type="compositionally biased region" description="Acidic residues" evidence="2">
    <location>
        <begin position="272"/>
        <end position="289"/>
    </location>
</feature>
<feature type="region of interest" description="Disordered" evidence="2">
    <location>
        <begin position="267"/>
        <end position="289"/>
    </location>
</feature>
<dbReference type="AlphaFoldDB" id="A0AAV3RFI2"/>